<evidence type="ECO:0000313" key="3">
    <source>
        <dbReference type="EMBL" id="KAF2178159.1"/>
    </source>
</evidence>
<feature type="signal peptide" evidence="2">
    <location>
        <begin position="1"/>
        <end position="19"/>
    </location>
</feature>
<evidence type="ECO:0000256" key="2">
    <source>
        <dbReference type="SAM" id="SignalP"/>
    </source>
</evidence>
<keyword evidence="2" id="KW-0732">Signal</keyword>
<evidence type="ECO:0000256" key="1">
    <source>
        <dbReference type="SAM" id="MobiDB-lite"/>
    </source>
</evidence>
<sequence length="184" mass="19062">MRAFGLLASLPLMLSFTVADLIPALRREPPETHLDTRQSTNPFLGKRQFCNAYYPYICFAVDGDSMCMAADEVCCQVISTSGAYPYVCDVSHPYCCPSQDGVPMCGSDESCGGGEFEAAPSNPLATETSGAAATRKTAEAAPTRVGGGTAAPEPVKTNAAERVRGGAVEGGVFAVVVLGGLAVL</sequence>
<proteinExistence type="predicted"/>
<protein>
    <submittedName>
        <fullName evidence="3">Uncharacterized protein</fullName>
    </submittedName>
</protein>
<feature type="region of interest" description="Disordered" evidence="1">
    <location>
        <begin position="117"/>
        <end position="156"/>
    </location>
</feature>
<evidence type="ECO:0000313" key="4">
    <source>
        <dbReference type="Proteomes" id="UP000800200"/>
    </source>
</evidence>
<dbReference type="EMBL" id="ML994677">
    <property type="protein sequence ID" value="KAF2178159.1"/>
    <property type="molecule type" value="Genomic_DNA"/>
</dbReference>
<dbReference type="AlphaFoldDB" id="A0A6A6DIU0"/>
<dbReference type="OrthoDB" id="3783633at2759"/>
<feature type="compositionally biased region" description="Low complexity" evidence="1">
    <location>
        <begin position="131"/>
        <end position="143"/>
    </location>
</feature>
<dbReference type="Proteomes" id="UP000800200">
    <property type="component" value="Unassembled WGS sequence"/>
</dbReference>
<gene>
    <name evidence="3" type="ORF">K469DRAFT_718507</name>
</gene>
<keyword evidence="4" id="KW-1185">Reference proteome</keyword>
<feature type="chain" id="PRO_5025691068" evidence="2">
    <location>
        <begin position="20"/>
        <end position="184"/>
    </location>
</feature>
<accession>A0A6A6DIU0</accession>
<reference evidence="3" key="1">
    <citation type="journal article" date="2020" name="Stud. Mycol.">
        <title>101 Dothideomycetes genomes: a test case for predicting lifestyles and emergence of pathogens.</title>
        <authorList>
            <person name="Haridas S."/>
            <person name="Albert R."/>
            <person name="Binder M."/>
            <person name="Bloem J."/>
            <person name="Labutti K."/>
            <person name="Salamov A."/>
            <person name="Andreopoulos B."/>
            <person name="Baker S."/>
            <person name="Barry K."/>
            <person name="Bills G."/>
            <person name="Bluhm B."/>
            <person name="Cannon C."/>
            <person name="Castanera R."/>
            <person name="Culley D."/>
            <person name="Daum C."/>
            <person name="Ezra D."/>
            <person name="Gonzalez J."/>
            <person name="Henrissat B."/>
            <person name="Kuo A."/>
            <person name="Liang C."/>
            <person name="Lipzen A."/>
            <person name="Lutzoni F."/>
            <person name="Magnuson J."/>
            <person name="Mondo S."/>
            <person name="Nolan M."/>
            <person name="Ohm R."/>
            <person name="Pangilinan J."/>
            <person name="Park H.-J."/>
            <person name="Ramirez L."/>
            <person name="Alfaro M."/>
            <person name="Sun H."/>
            <person name="Tritt A."/>
            <person name="Yoshinaga Y."/>
            <person name="Zwiers L.-H."/>
            <person name="Turgeon B."/>
            <person name="Goodwin S."/>
            <person name="Spatafora J."/>
            <person name="Crous P."/>
            <person name="Grigoriev I."/>
        </authorList>
    </citation>
    <scope>NUCLEOTIDE SEQUENCE</scope>
    <source>
        <strain evidence="3">CBS 207.26</strain>
    </source>
</reference>
<name>A0A6A6DIU0_9PEZI</name>
<organism evidence="3 4">
    <name type="scientific">Zopfia rhizophila CBS 207.26</name>
    <dbReference type="NCBI Taxonomy" id="1314779"/>
    <lineage>
        <taxon>Eukaryota</taxon>
        <taxon>Fungi</taxon>
        <taxon>Dikarya</taxon>
        <taxon>Ascomycota</taxon>
        <taxon>Pezizomycotina</taxon>
        <taxon>Dothideomycetes</taxon>
        <taxon>Dothideomycetes incertae sedis</taxon>
        <taxon>Zopfiaceae</taxon>
        <taxon>Zopfia</taxon>
    </lineage>
</organism>